<dbReference type="Proteomes" id="UP000460298">
    <property type="component" value="Unassembled WGS sequence"/>
</dbReference>
<name>A0A833H0Q4_9LEPT</name>
<dbReference type="EMBL" id="WBUI01000011">
    <property type="protein sequence ID" value="KAB2931946.1"/>
    <property type="molecule type" value="Genomic_DNA"/>
</dbReference>
<evidence type="ECO:0000313" key="3">
    <source>
        <dbReference type="Proteomes" id="UP000460298"/>
    </source>
</evidence>
<dbReference type="Pfam" id="PF12669">
    <property type="entry name" value="FeoB_associated"/>
    <property type="match status" value="1"/>
</dbReference>
<accession>A0A833H0Q4</accession>
<gene>
    <name evidence="2" type="ORF">F9K24_11720</name>
</gene>
<feature type="transmembrane region" description="Helical" evidence="1">
    <location>
        <begin position="6"/>
        <end position="24"/>
    </location>
</feature>
<proteinExistence type="predicted"/>
<protein>
    <submittedName>
        <fullName evidence="2">FeoB-associated Cys-rich membrane protein</fullName>
    </submittedName>
</protein>
<evidence type="ECO:0000256" key="1">
    <source>
        <dbReference type="SAM" id="Phobius"/>
    </source>
</evidence>
<keyword evidence="1" id="KW-0472">Membrane</keyword>
<comment type="caution">
    <text evidence="2">The sequence shown here is derived from an EMBL/GenBank/DDBJ whole genome shotgun (WGS) entry which is preliminary data.</text>
</comment>
<sequence>MNLDLLLIGAIILAAVLYLGHLGIKSLHSMQKKESSACGKCGCSEKVS</sequence>
<organism evidence="2 3">
    <name type="scientific">Leptonema illini</name>
    <dbReference type="NCBI Taxonomy" id="183"/>
    <lineage>
        <taxon>Bacteria</taxon>
        <taxon>Pseudomonadati</taxon>
        <taxon>Spirochaetota</taxon>
        <taxon>Spirochaetia</taxon>
        <taxon>Leptospirales</taxon>
        <taxon>Leptospiraceae</taxon>
        <taxon>Leptonema</taxon>
    </lineage>
</organism>
<keyword evidence="1" id="KW-1133">Transmembrane helix</keyword>
<reference evidence="2 3" key="1">
    <citation type="submission" date="2019-10" db="EMBL/GenBank/DDBJ databases">
        <title>Extracellular Electron Transfer in a Candidatus Methanoperedens spp. Enrichment Culture.</title>
        <authorList>
            <person name="Berger S."/>
            <person name="Rangel Shaw D."/>
            <person name="Berben T."/>
            <person name="In 'T Zandt M."/>
            <person name="Frank J."/>
            <person name="Reimann J."/>
            <person name="Jetten M.S.M."/>
            <person name="Welte C.U."/>
        </authorList>
    </citation>
    <scope>NUCLEOTIDE SEQUENCE [LARGE SCALE GENOMIC DNA]</scope>
    <source>
        <strain evidence="2">SB12</strain>
    </source>
</reference>
<keyword evidence="1" id="KW-0812">Transmembrane</keyword>
<evidence type="ECO:0000313" key="2">
    <source>
        <dbReference type="EMBL" id="KAB2931946.1"/>
    </source>
</evidence>
<dbReference type="AlphaFoldDB" id="A0A833H0Q4"/>